<dbReference type="Proteomes" id="UP001189122">
    <property type="component" value="Unassembled WGS sequence"/>
</dbReference>
<reference evidence="1 2" key="1">
    <citation type="submission" date="2019-12" db="EMBL/GenBank/DDBJ databases">
        <authorList>
            <person name="Scholz U."/>
            <person name="Mascher M."/>
            <person name="Fiebig A."/>
        </authorList>
    </citation>
    <scope>NUCLEOTIDE SEQUENCE</scope>
</reference>
<name>A0A7I8J013_SPIIN</name>
<gene>
    <name evidence="1" type="ORF">SI7747_07009941</name>
</gene>
<evidence type="ECO:0000313" key="1">
    <source>
        <dbReference type="EMBL" id="CAA2624051.1"/>
    </source>
</evidence>
<dbReference type="AlphaFoldDB" id="A0A7I8J013"/>
<keyword evidence="2" id="KW-1185">Reference proteome</keyword>
<dbReference type="EMBL" id="LR743594">
    <property type="protein sequence ID" value="CAA2624051.1"/>
    <property type="molecule type" value="Genomic_DNA"/>
</dbReference>
<accession>A0A7I8J013</accession>
<dbReference type="EMBL" id="CACRZD030000007">
    <property type="protein sequence ID" value="CAA6663556.1"/>
    <property type="molecule type" value="Genomic_DNA"/>
</dbReference>
<organism evidence="1">
    <name type="scientific">Spirodela intermedia</name>
    <name type="common">Intermediate duckweed</name>
    <dbReference type="NCBI Taxonomy" id="51605"/>
    <lineage>
        <taxon>Eukaryota</taxon>
        <taxon>Viridiplantae</taxon>
        <taxon>Streptophyta</taxon>
        <taxon>Embryophyta</taxon>
        <taxon>Tracheophyta</taxon>
        <taxon>Spermatophyta</taxon>
        <taxon>Magnoliopsida</taxon>
        <taxon>Liliopsida</taxon>
        <taxon>Araceae</taxon>
        <taxon>Lemnoideae</taxon>
        <taxon>Spirodela</taxon>
    </lineage>
</organism>
<evidence type="ECO:0000313" key="2">
    <source>
        <dbReference type="Proteomes" id="UP001189122"/>
    </source>
</evidence>
<proteinExistence type="predicted"/>
<sequence length="57" mass="6249">MQSFYIWLTFFPKCSRVSLLGDAGSCSDRWLAEMVSIYTEGANKACCDCEGNAAATE</sequence>
<protein>
    <submittedName>
        <fullName evidence="1">Uncharacterized protein</fullName>
    </submittedName>
</protein>